<dbReference type="EMBL" id="KZ350236">
    <property type="protein sequence ID" value="PIO64089.1"/>
    <property type="molecule type" value="Genomic_DNA"/>
</dbReference>
<dbReference type="SUPFAM" id="SSF56672">
    <property type="entry name" value="DNA/RNA polymerases"/>
    <property type="match status" value="1"/>
</dbReference>
<dbReference type="InterPro" id="IPR043502">
    <property type="entry name" value="DNA/RNA_pol_sf"/>
</dbReference>
<feature type="compositionally biased region" description="Polar residues" evidence="1">
    <location>
        <begin position="246"/>
        <end position="261"/>
    </location>
</feature>
<dbReference type="PANTHER" id="PTHR37984">
    <property type="entry name" value="PROTEIN CBG26694"/>
    <property type="match status" value="1"/>
</dbReference>
<evidence type="ECO:0000256" key="1">
    <source>
        <dbReference type="SAM" id="MobiDB-lite"/>
    </source>
</evidence>
<evidence type="ECO:0000313" key="2">
    <source>
        <dbReference type="EMBL" id="PIO64089.1"/>
    </source>
</evidence>
<reference evidence="2 3" key="1">
    <citation type="submission" date="2015-09" db="EMBL/GenBank/DDBJ databases">
        <title>Draft genome of the parasitic nematode Teladorsagia circumcincta isolate WARC Sus (inbred).</title>
        <authorList>
            <person name="Mitreva M."/>
        </authorList>
    </citation>
    <scope>NUCLEOTIDE SEQUENCE [LARGE SCALE GENOMIC DNA]</scope>
    <source>
        <strain evidence="2 3">S</strain>
    </source>
</reference>
<protein>
    <submittedName>
        <fullName evidence="2">Uncharacterized protein</fullName>
    </submittedName>
</protein>
<sequence length="291" mass="32799">MPRRESMSRHGSTTHYRRNHQINNVIAALKRKTDVTGYAANGSPLKFRGCFETDFVVSDSSGGLLPGRGTCYVTEDDCNVFGMPWIKQLPDLYKAVRKYQIHRTIVVDLVSSYRDAIVANLRTRFPSVFKPGLGRCTTTKATLMLRADAIPVFKKKRPVQYANIAALDKEIDHLLAEDVLSPVTYSRWAAPIVVVDGQLWRRQADQLRPCQCKTDTTTPTDPLDLPLLPLAAETPVVYHDGESTEDQSPSQCDDEPPSTTRQARKRRPPIRLQVNPKKKTYTSCVRLRGRC</sequence>
<organism evidence="2 3">
    <name type="scientific">Teladorsagia circumcincta</name>
    <name type="common">Brown stomach worm</name>
    <name type="synonym">Ostertagia circumcincta</name>
    <dbReference type="NCBI Taxonomy" id="45464"/>
    <lineage>
        <taxon>Eukaryota</taxon>
        <taxon>Metazoa</taxon>
        <taxon>Ecdysozoa</taxon>
        <taxon>Nematoda</taxon>
        <taxon>Chromadorea</taxon>
        <taxon>Rhabditida</taxon>
        <taxon>Rhabditina</taxon>
        <taxon>Rhabditomorpha</taxon>
        <taxon>Strongyloidea</taxon>
        <taxon>Trichostrongylidae</taxon>
        <taxon>Teladorsagia</taxon>
    </lineage>
</organism>
<dbReference type="Proteomes" id="UP000230423">
    <property type="component" value="Unassembled WGS sequence"/>
</dbReference>
<gene>
    <name evidence="2" type="ORF">TELCIR_14293</name>
</gene>
<keyword evidence="3" id="KW-1185">Reference proteome</keyword>
<dbReference type="AlphaFoldDB" id="A0A2G9U1E2"/>
<proteinExistence type="predicted"/>
<name>A0A2G9U1E2_TELCI</name>
<accession>A0A2G9U1E2</accession>
<feature type="region of interest" description="Disordered" evidence="1">
    <location>
        <begin position="240"/>
        <end position="273"/>
    </location>
</feature>
<dbReference type="OrthoDB" id="5867509at2759"/>
<evidence type="ECO:0000313" key="3">
    <source>
        <dbReference type="Proteomes" id="UP000230423"/>
    </source>
</evidence>
<dbReference type="PANTHER" id="PTHR37984:SF5">
    <property type="entry name" value="PROTEIN NYNRIN-LIKE"/>
    <property type="match status" value="1"/>
</dbReference>
<dbReference type="InterPro" id="IPR050951">
    <property type="entry name" value="Retrovirus_Pol_polyprotein"/>
</dbReference>
<dbReference type="Gene3D" id="3.10.10.10">
    <property type="entry name" value="HIV Type 1 Reverse Transcriptase, subunit A, domain 1"/>
    <property type="match status" value="1"/>
</dbReference>